<dbReference type="Pfam" id="PF01074">
    <property type="entry name" value="Glyco_hydro_38N"/>
    <property type="match status" value="1"/>
</dbReference>
<accession>A0ABW4LJF5</accession>
<dbReference type="PANTHER" id="PTHR46017:SF1">
    <property type="entry name" value="ALPHA-MANNOSIDASE 2C1"/>
    <property type="match status" value="1"/>
</dbReference>
<evidence type="ECO:0000256" key="1">
    <source>
        <dbReference type="ARBA" id="ARBA00009792"/>
    </source>
</evidence>
<dbReference type="EMBL" id="JBHUEA010000042">
    <property type="protein sequence ID" value="MFD1723054.1"/>
    <property type="molecule type" value="Genomic_DNA"/>
</dbReference>
<dbReference type="InterPro" id="IPR027291">
    <property type="entry name" value="Glyco_hydro_38_N_sf"/>
</dbReference>
<dbReference type="RefSeq" id="WP_377936698.1">
    <property type="nucleotide sequence ID" value="NZ_JBHUEA010000042.1"/>
</dbReference>
<organism evidence="6 7">
    <name type="scientific">Amnibacterium endophyticum</name>
    <dbReference type="NCBI Taxonomy" id="2109337"/>
    <lineage>
        <taxon>Bacteria</taxon>
        <taxon>Bacillati</taxon>
        <taxon>Actinomycetota</taxon>
        <taxon>Actinomycetes</taxon>
        <taxon>Micrococcales</taxon>
        <taxon>Microbacteriaceae</taxon>
        <taxon>Amnibacterium</taxon>
    </lineage>
</organism>
<name>A0ABW4LJF5_9MICO</name>
<dbReference type="Gene3D" id="2.70.98.30">
    <property type="entry name" value="Golgi alpha-mannosidase II, domain 4"/>
    <property type="match status" value="1"/>
</dbReference>
<dbReference type="SUPFAM" id="SSF88713">
    <property type="entry name" value="Glycoside hydrolase/deacetylase"/>
    <property type="match status" value="1"/>
</dbReference>
<dbReference type="InterPro" id="IPR011682">
    <property type="entry name" value="Glyco_hydro_38_C"/>
</dbReference>
<gene>
    <name evidence="6" type="ORF">ACFSBI_16000</name>
</gene>
<dbReference type="CDD" id="cd10789">
    <property type="entry name" value="GH38N_AMII_ER_cytosolic"/>
    <property type="match status" value="1"/>
</dbReference>
<comment type="caution">
    <text evidence="6">The sequence shown here is derived from an EMBL/GenBank/DDBJ whole genome shotgun (WGS) entry which is preliminary data.</text>
</comment>
<evidence type="ECO:0000313" key="6">
    <source>
        <dbReference type="EMBL" id="MFD1723054.1"/>
    </source>
</evidence>
<dbReference type="Pfam" id="PF07748">
    <property type="entry name" value="Glyco_hydro_38C"/>
    <property type="match status" value="1"/>
</dbReference>
<dbReference type="SMART" id="SM00872">
    <property type="entry name" value="Alpha-mann_mid"/>
    <property type="match status" value="1"/>
</dbReference>
<dbReference type="Gene3D" id="3.20.110.10">
    <property type="entry name" value="Glycoside hydrolase 38, N terminal domain"/>
    <property type="match status" value="1"/>
</dbReference>
<dbReference type="Gene3D" id="2.60.40.1180">
    <property type="entry name" value="Golgi alpha-mannosidase II"/>
    <property type="match status" value="1"/>
</dbReference>
<dbReference type="SUPFAM" id="SSF88688">
    <property type="entry name" value="Families 57/38 glycoside transferase middle domain"/>
    <property type="match status" value="1"/>
</dbReference>
<dbReference type="InterPro" id="IPR011013">
    <property type="entry name" value="Gal_mutarotase_sf_dom"/>
</dbReference>
<evidence type="ECO:0000259" key="5">
    <source>
        <dbReference type="SMART" id="SM00872"/>
    </source>
</evidence>
<comment type="similarity">
    <text evidence="1">Belongs to the glycosyl hydrolase 38 family.</text>
</comment>
<keyword evidence="3" id="KW-0378">Hydrolase</keyword>
<evidence type="ECO:0000256" key="4">
    <source>
        <dbReference type="ARBA" id="ARBA00023295"/>
    </source>
</evidence>
<dbReference type="InterPro" id="IPR000602">
    <property type="entry name" value="Glyco_hydro_38_N"/>
</dbReference>
<keyword evidence="2" id="KW-0479">Metal-binding</keyword>
<proteinExistence type="inferred from homology"/>
<dbReference type="PANTHER" id="PTHR46017">
    <property type="entry name" value="ALPHA-MANNOSIDASE 2C1"/>
    <property type="match status" value="1"/>
</dbReference>
<dbReference type="InterPro" id="IPR015341">
    <property type="entry name" value="Glyco_hydro_38_cen"/>
</dbReference>
<keyword evidence="4" id="KW-0326">Glycosidase</keyword>
<evidence type="ECO:0000256" key="3">
    <source>
        <dbReference type="ARBA" id="ARBA00022801"/>
    </source>
</evidence>
<dbReference type="Proteomes" id="UP001597347">
    <property type="component" value="Unassembled WGS sequence"/>
</dbReference>
<dbReference type="InterPro" id="IPR011330">
    <property type="entry name" value="Glyco_hydro/deAcase_b/a-brl"/>
</dbReference>
<dbReference type="InterPro" id="IPR037094">
    <property type="entry name" value="Glyco_hydro_38_cen_sf"/>
</dbReference>
<dbReference type="Gene3D" id="1.20.1270.50">
    <property type="entry name" value="Glycoside hydrolase family 38, central domain"/>
    <property type="match status" value="1"/>
</dbReference>
<dbReference type="Pfam" id="PF09261">
    <property type="entry name" value="Alpha-mann_mid"/>
    <property type="match status" value="1"/>
</dbReference>
<evidence type="ECO:0000256" key="2">
    <source>
        <dbReference type="ARBA" id="ARBA00022723"/>
    </source>
</evidence>
<dbReference type="SUPFAM" id="SSF74650">
    <property type="entry name" value="Galactose mutarotase-like"/>
    <property type="match status" value="1"/>
</dbReference>
<reference evidence="7" key="1">
    <citation type="journal article" date="2019" name="Int. J. Syst. Evol. Microbiol.">
        <title>The Global Catalogue of Microorganisms (GCM) 10K type strain sequencing project: providing services to taxonomists for standard genome sequencing and annotation.</title>
        <authorList>
            <consortium name="The Broad Institute Genomics Platform"/>
            <consortium name="The Broad Institute Genome Sequencing Center for Infectious Disease"/>
            <person name="Wu L."/>
            <person name="Ma J."/>
        </authorList>
    </citation>
    <scope>NUCLEOTIDE SEQUENCE [LARGE SCALE GENOMIC DNA]</scope>
    <source>
        <strain evidence="7">CGMCC 1.12471</strain>
    </source>
</reference>
<dbReference type="InterPro" id="IPR028995">
    <property type="entry name" value="Glyco_hydro_57/38_cen_sf"/>
</dbReference>
<dbReference type="InterPro" id="IPR013780">
    <property type="entry name" value="Glyco_hydro_b"/>
</dbReference>
<keyword evidence="7" id="KW-1185">Reference proteome</keyword>
<feature type="domain" description="Glycoside hydrolase family 38 central" evidence="5">
    <location>
        <begin position="272"/>
        <end position="350"/>
    </location>
</feature>
<evidence type="ECO:0000313" key="7">
    <source>
        <dbReference type="Proteomes" id="UP001597347"/>
    </source>
</evidence>
<protein>
    <submittedName>
        <fullName evidence="6">Alpha-mannosidase</fullName>
    </submittedName>
</protein>
<sequence length="825" mass="89621">MTDRPAAAPHRTIHMFGNSHLDLVWLWPWQEAYREARATFASALDRMDEHPDFVFTCDQVVLLAWVEEQDPALFARIVERAAEGRWVNAGGWWVEPDCNLPTGESLVRQGLVGQRWLRSRFGKHADVGMNVDPFGHAGTIPQILAGQRLDSYCFLRPMAHEMDLPANLFRWVAPDGTGVTAYRIPYEYQTAWTSVDRHVEKAIAELPPGDEDLMVFFGVGDHGGGPTKAEIETVHRFDALGSFGALELSTPRRYFDAVRDRALPEVTGDLQHHSPGCYSAHSGIKIWMRRAQSALLVAERWAAVLETETGVDAPRAALAEAWRAVLENQFHDVLPGTAIEAGFDDARDQLGGATAAAKRITARAHAVLAGRIDLPLDPATQPVVVFNPHPWPVRADVELHLGVGGEVDPDRVTTEAGERVPSQPIASRSQVGRSVGAAVAFAADLPPLGHAVYRLHRSRSRSGGGAGTVVRGPLHLENDRLRVELDPATGDLAVLLHKASGIDLLAGAAGPHVQISADGSDTWGHRVVSYAGPGEPMRLERIVPREDGALRGVLRVERSWGASRLVEEVVLGRDADHVEVRVVLDWRERAHLMKLRWPVALEDPAAITQIPFGVQARPVDGGEQPGQSFVDLTGSIGGRRAGLAVLNDAKHGYDFSPAGGGRSPSIGITAVRSPVHAWHDPTPLDPDRVYSYQDQGEQRWTLRLVPHDGDPDVPDLHRRAAELDVRPRAMLEGFHGGDVPAVRSFADQGDGPVLVTAVKPAEDGDGVVVRALETSGRGASARIRVGSREIVAALPAAALRTWHLPSDAAEPIRPVDLLELPEEAP</sequence>